<dbReference type="InterPro" id="IPR036691">
    <property type="entry name" value="Endo/exonu/phosph_ase_sf"/>
</dbReference>
<proteinExistence type="predicted"/>
<dbReference type="PANTHER" id="PTHR35218:SF10">
    <property type="entry name" value="ENDONUCLEASE_EXONUCLEASE_PHOSPHATASE DOMAIN-CONTAINING PROTEIN"/>
    <property type="match status" value="1"/>
</dbReference>
<dbReference type="Gramene" id="PNT71206">
    <property type="protein sequence ID" value="PNT71206"/>
    <property type="gene ID" value="BRADI_2g24825v3"/>
</dbReference>
<dbReference type="EMBL" id="CM000881">
    <property type="protein sequence ID" value="PNT71206.1"/>
    <property type="molecule type" value="Genomic_DNA"/>
</dbReference>
<reference evidence="2" key="3">
    <citation type="submission" date="2018-08" db="UniProtKB">
        <authorList>
            <consortium name="EnsemblPlants"/>
        </authorList>
    </citation>
    <scope>IDENTIFICATION</scope>
    <source>
        <strain evidence="2">cv. Bd21</strain>
    </source>
</reference>
<dbReference type="AlphaFoldDB" id="A0A2K2DAA3"/>
<sequence>MRLVAWNCRGLGNGLADRGLLDLQKREDPNVLFLSETKMVEANICKFRWKLGMTGMVVRNCNGKSGGIALFWKKEAERY</sequence>
<evidence type="ECO:0008006" key="4">
    <source>
        <dbReference type="Google" id="ProtNLM"/>
    </source>
</evidence>
<organism evidence="1">
    <name type="scientific">Brachypodium distachyon</name>
    <name type="common">Purple false brome</name>
    <name type="synonym">Trachynia distachya</name>
    <dbReference type="NCBI Taxonomy" id="15368"/>
    <lineage>
        <taxon>Eukaryota</taxon>
        <taxon>Viridiplantae</taxon>
        <taxon>Streptophyta</taxon>
        <taxon>Embryophyta</taxon>
        <taxon>Tracheophyta</taxon>
        <taxon>Spermatophyta</taxon>
        <taxon>Magnoliopsida</taxon>
        <taxon>Liliopsida</taxon>
        <taxon>Poales</taxon>
        <taxon>Poaceae</taxon>
        <taxon>BOP clade</taxon>
        <taxon>Pooideae</taxon>
        <taxon>Stipodae</taxon>
        <taxon>Brachypodieae</taxon>
        <taxon>Brachypodium</taxon>
    </lineage>
</organism>
<protein>
    <recommendedName>
        <fullName evidence="4">Endonuclease/exonuclease/phosphatase domain-containing protein</fullName>
    </recommendedName>
</protein>
<dbReference type="Proteomes" id="UP000008810">
    <property type="component" value="Chromosome 2"/>
</dbReference>
<evidence type="ECO:0000313" key="2">
    <source>
        <dbReference type="EnsemblPlants" id="PNT71206"/>
    </source>
</evidence>
<accession>A0A2K2DAA3</accession>
<dbReference type="Gene3D" id="3.60.10.10">
    <property type="entry name" value="Endonuclease/exonuclease/phosphatase"/>
    <property type="match status" value="1"/>
</dbReference>
<evidence type="ECO:0000313" key="3">
    <source>
        <dbReference type="Proteomes" id="UP000008810"/>
    </source>
</evidence>
<dbReference type="EnsemblPlants" id="PNT71206">
    <property type="protein sequence ID" value="PNT71206"/>
    <property type="gene ID" value="BRADI_2g24825v3"/>
</dbReference>
<name>A0A2K2DAA3_BRADI</name>
<keyword evidence="3" id="KW-1185">Reference proteome</keyword>
<evidence type="ECO:0000313" key="1">
    <source>
        <dbReference type="EMBL" id="PNT71206.1"/>
    </source>
</evidence>
<dbReference type="OrthoDB" id="670418at2759"/>
<dbReference type="PANTHER" id="PTHR35218">
    <property type="entry name" value="RNASE H DOMAIN-CONTAINING PROTEIN"/>
    <property type="match status" value="1"/>
</dbReference>
<reference evidence="1 2" key="1">
    <citation type="journal article" date="2010" name="Nature">
        <title>Genome sequencing and analysis of the model grass Brachypodium distachyon.</title>
        <authorList>
            <consortium name="International Brachypodium Initiative"/>
        </authorList>
    </citation>
    <scope>NUCLEOTIDE SEQUENCE [LARGE SCALE GENOMIC DNA]</scope>
    <source>
        <strain evidence="1 2">Bd21</strain>
    </source>
</reference>
<reference evidence="1" key="2">
    <citation type="submission" date="2017-06" db="EMBL/GenBank/DDBJ databases">
        <title>WGS assembly of Brachypodium distachyon.</title>
        <authorList>
            <consortium name="The International Brachypodium Initiative"/>
            <person name="Lucas S."/>
            <person name="Harmon-Smith M."/>
            <person name="Lail K."/>
            <person name="Tice H."/>
            <person name="Grimwood J."/>
            <person name="Bruce D."/>
            <person name="Barry K."/>
            <person name="Shu S."/>
            <person name="Lindquist E."/>
            <person name="Wang M."/>
            <person name="Pitluck S."/>
            <person name="Vogel J.P."/>
            <person name="Garvin D.F."/>
            <person name="Mockler T.C."/>
            <person name="Schmutz J."/>
            <person name="Rokhsar D."/>
            <person name="Bevan M.W."/>
        </authorList>
    </citation>
    <scope>NUCLEOTIDE SEQUENCE</scope>
    <source>
        <strain evidence="1">Bd21</strain>
    </source>
</reference>
<gene>
    <name evidence="1" type="ORF">BRADI_2g24825v3</name>
</gene>
<dbReference type="InParanoid" id="A0A2K2DAA3"/>
<dbReference type="SUPFAM" id="SSF56219">
    <property type="entry name" value="DNase I-like"/>
    <property type="match status" value="1"/>
</dbReference>